<keyword evidence="4" id="KW-1185">Reference proteome</keyword>
<name>A0A9P8KUC9_9PEZI</name>
<evidence type="ECO:0000256" key="1">
    <source>
        <dbReference type="ARBA" id="ARBA00022737"/>
    </source>
</evidence>
<protein>
    <recommendedName>
        <fullName evidence="2">Nephrocystin 3-like N-terminal domain-containing protein</fullName>
    </recommendedName>
</protein>
<comment type="caution">
    <text evidence="3">The sequence shown here is derived from an EMBL/GenBank/DDBJ whole genome shotgun (WGS) entry which is preliminary data.</text>
</comment>
<evidence type="ECO:0000259" key="2">
    <source>
        <dbReference type="Pfam" id="PF24883"/>
    </source>
</evidence>
<evidence type="ECO:0000313" key="3">
    <source>
        <dbReference type="EMBL" id="KAH0536058.1"/>
    </source>
</evidence>
<dbReference type="AlphaFoldDB" id="A0A9P8KUC9"/>
<dbReference type="Gene3D" id="3.40.50.300">
    <property type="entry name" value="P-loop containing nucleotide triphosphate hydrolases"/>
    <property type="match status" value="1"/>
</dbReference>
<dbReference type="SUPFAM" id="SSF52540">
    <property type="entry name" value="P-loop containing nucleoside triphosphate hydrolases"/>
    <property type="match status" value="1"/>
</dbReference>
<evidence type="ECO:0000313" key="4">
    <source>
        <dbReference type="Proteomes" id="UP000698800"/>
    </source>
</evidence>
<organism evidence="3 4">
    <name type="scientific">Glutinoglossum americanum</name>
    <dbReference type="NCBI Taxonomy" id="1670608"/>
    <lineage>
        <taxon>Eukaryota</taxon>
        <taxon>Fungi</taxon>
        <taxon>Dikarya</taxon>
        <taxon>Ascomycota</taxon>
        <taxon>Pezizomycotina</taxon>
        <taxon>Geoglossomycetes</taxon>
        <taxon>Geoglossales</taxon>
        <taxon>Geoglossaceae</taxon>
        <taxon>Glutinoglossum</taxon>
    </lineage>
</organism>
<dbReference type="EMBL" id="JAGHQL010000239">
    <property type="protein sequence ID" value="KAH0536058.1"/>
    <property type="molecule type" value="Genomic_DNA"/>
</dbReference>
<dbReference type="InterPro" id="IPR027417">
    <property type="entry name" value="P-loop_NTPase"/>
</dbReference>
<dbReference type="OrthoDB" id="20872at2759"/>
<proteinExistence type="predicted"/>
<dbReference type="PANTHER" id="PTHR10039">
    <property type="entry name" value="AMELOGENIN"/>
    <property type="match status" value="1"/>
</dbReference>
<dbReference type="Pfam" id="PF24883">
    <property type="entry name" value="NPHP3_N"/>
    <property type="match status" value="1"/>
</dbReference>
<accession>A0A9P8KUC9</accession>
<gene>
    <name evidence="3" type="ORF">FGG08_007039</name>
</gene>
<dbReference type="Proteomes" id="UP000698800">
    <property type="component" value="Unassembled WGS sequence"/>
</dbReference>
<feature type="domain" description="Nephrocystin 3-like N-terminal" evidence="2">
    <location>
        <begin position="65"/>
        <end position="233"/>
    </location>
</feature>
<dbReference type="InterPro" id="IPR056884">
    <property type="entry name" value="NPHP3-like_N"/>
</dbReference>
<reference evidence="3" key="1">
    <citation type="submission" date="2021-03" db="EMBL/GenBank/DDBJ databases">
        <title>Comparative genomics and phylogenomic investigation of the class Geoglossomycetes provide insights into ecological specialization and systematics.</title>
        <authorList>
            <person name="Melie T."/>
            <person name="Pirro S."/>
            <person name="Miller A.N."/>
            <person name="Quandt A."/>
        </authorList>
    </citation>
    <scope>NUCLEOTIDE SEQUENCE</scope>
    <source>
        <strain evidence="3">GBOQ0MN5Z8</strain>
    </source>
</reference>
<keyword evidence="1" id="KW-0677">Repeat</keyword>
<sequence length="273" mass="30760">MSTVDPRGYIYRDIGGYGGSRLHLGDSYTTNIYHGVASDPETKCLNLLASNYREDKDRNPDRVPGTCNWFLGHPKFLSWCKEMTRLLWVSADPGCGKSVLSKALVDEGLLNFESEGSSTCYFFFKDDDVDQRSGADALCAILHQLFTQKPTLIKHAMRDFKHQGENLRISFSILWGILKQAATDSEAGQIVCVLDALDECKLSARRALIKELGKFYSAQCDTNTRLKFLVTSRPYSDIERAFRVNIRDFSSISLKGEDESEKISNEINLVIED</sequence>